<name>A0A846Z8V7_9ACTN</name>
<accession>A0A846Z8V7</accession>
<keyword evidence="2" id="KW-1185">Reference proteome</keyword>
<dbReference type="InterPro" id="IPR036291">
    <property type="entry name" value="NAD(P)-bd_dom_sf"/>
</dbReference>
<dbReference type="InterPro" id="IPR002347">
    <property type="entry name" value="SDR_fam"/>
</dbReference>
<dbReference type="Proteomes" id="UP000579250">
    <property type="component" value="Unassembled WGS sequence"/>
</dbReference>
<dbReference type="EMBL" id="JAAXPI010000036">
    <property type="protein sequence ID" value="NKZ06486.1"/>
    <property type="molecule type" value="Genomic_DNA"/>
</dbReference>
<gene>
    <name evidence="1" type="ORF">HGB48_22445</name>
</gene>
<sequence length="54" mass="5339">MVNLSSVHATSGAVPVGRVGDAAELAGAAVFLVGDGARYMTGSTMTVDGGWTAR</sequence>
<proteinExistence type="predicted"/>
<dbReference type="Gene3D" id="3.40.50.720">
    <property type="entry name" value="NAD(P)-binding Rossmann-like Domain"/>
    <property type="match status" value="1"/>
</dbReference>
<evidence type="ECO:0000313" key="2">
    <source>
        <dbReference type="Proteomes" id="UP000579250"/>
    </source>
</evidence>
<dbReference type="AlphaFoldDB" id="A0A846Z8V7"/>
<dbReference type="SUPFAM" id="SSF51735">
    <property type="entry name" value="NAD(P)-binding Rossmann-fold domains"/>
    <property type="match status" value="1"/>
</dbReference>
<organism evidence="1 2">
    <name type="scientific">Actinomadura latina</name>
    <dbReference type="NCBI Taxonomy" id="163603"/>
    <lineage>
        <taxon>Bacteria</taxon>
        <taxon>Bacillati</taxon>
        <taxon>Actinomycetota</taxon>
        <taxon>Actinomycetes</taxon>
        <taxon>Streptosporangiales</taxon>
        <taxon>Thermomonosporaceae</taxon>
        <taxon>Actinomadura</taxon>
    </lineage>
</organism>
<comment type="caution">
    <text evidence="1">The sequence shown here is derived from an EMBL/GenBank/DDBJ whole genome shotgun (WGS) entry which is preliminary data.</text>
</comment>
<protein>
    <submittedName>
        <fullName evidence="1">SDR family oxidoreductase</fullName>
    </submittedName>
</protein>
<evidence type="ECO:0000313" key="1">
    <source>
        <dbReference type="EMBL" id="NKZ06486.1"/>
    </source>
</evidence>
<dbReference type="Pfam" id="PF13561">
    <property type="entry name" value="adh_short_C2"/>
    <property type="match status" value="1"/>
</dbReference>
<reference evidence="1 2" key="1">
    <citation type="submission" date="2020-04" db="EMBL/GenBank/DDBJ databases">
        <title>MicrobeNet Type strains.</title>
        <authorList>
            <person name="Nicholson A.C."/>
        </authorList>
    </citation>
    <scope>NUCLEOTIDE SEQUENCE [LARGE SCALE GENOMIC DNA]</scope>
    <source>
        <strain evidence="1 2">ATCC BAA-277</strain>
    </source>
</reference>